<evidence type="ECO:0008006" key="4">
    <source>
        <dbReference type="Google" id="ProtNLM"/>
    </source>
</evidence>
<feature type="transmembrane region" description="Helical" evidence="1">
    <location>
        <begin position="21"/>
        <end position="43"/>
    </location>
</feature>
<keyword evidence="1" id="KW-0812">Transmembrane</keyword>
<keyword evidence="1" id="KW-0472">Membrane</keyword>
<keyword evidence="1" id="KW-1133">Transmembrane helix</keyword>
<dbReference type="SUPFAM" id="SSF69318">
    <property type="entry name" value="Integrin alpha N-terminal domain"/>
    <property type="match status" value="1"/>
</dbReference>
<organism evidence="2 3">
    <name type="scientific">Adineta steineri</name>
    <dbReference type="NCBI Taxonomy" id="433720"/>
    <lineage>
        <taxon>Eukaryota</taxon>
        <taxon>Metazoa</taxon>
        <taxon>Spiralia</taxon>
        <taxon>Gnathifera</taxon>
        <taxon>Rotifera</taxon>
        <taxon>Eurotatoria</taxon>
        <taxon>Bdelloidea</taxon>
        <taxon>Adinetida</taxon>
        <taxon>Adinetidae</taxon>
        <taxon>Adineta</taxon>
    </lineage>
</organism>
<name>A0A816EVC7_9BILA</name>
<protein>
    <recommendedName>
        <fullName evidence="4">VCBS repeat-containing protein</fullName>
    </recommendedName>
</protein>
<accession>A0A816EVC7</accession>
<comment type="caution">
    <text evidence="2">The sequence shown here is derived from an EMBL/GenBank/DDBJ whole genome shotgun (WGS) entry which is preliminary data.</text>
</comment>
<dbReference type="AlphaFoldDB" id="A0A816EVC7"/>
<sequence>MPLCLQIRAKVRRIWRYHPRICVTLLILIGLVIACVLIIKLIVLRQQSKLADVSCQSFTYSSYKPYSTGNQPWSISIADIDNDNKNDIIVLNALGANFGIYFNQGNGIFQ</sequence>
<reference evidence="2" key="1">
    <citation type="submission" date="2021-02" db="EMBL/GenBank/DDBJ databases">
        <authorList>
            <person name="Nowell W R."/>
        </authorList>
    </citation>
    <scope>NUCLEOTIDE SEQUENCE</scope>
</reference>
<keyword evidence="3" id="KW-1185">Reference proteome</keyword>
<evidence type="ECO:0000313" key="2">
    <source>
        <dbReference type="EMBL" id="CAF1651013.1"/>
    </source>
</evidence>
<feature type="non-terminal residue" evidence="2">
    <location>
        <position position="110"/>
    </location>
</feature>
<proteinExistence type="predicted"/>
<dbReference type="Proteomes" id="UP000663832">
    <property type="component" value="Unassembled WGS sequence"/>
</dbReference>
<evidence type="ECO:0000313" key="3">
    <source>
        <dbReference type="Proteomes" id="UP000663832"/>
    </source>
</evidence>
<dbReference type="InterPro" id="IPR028994">
    <property type="entry name" value="Integrin_alpha_N"/>
</dbReference>
<dbReference type="EMBL" id="CAJNOM010003952">
    <property type="protein sequence ID" value="CAF1651013.1"/>
    <property type="molecule type" value="Genomic_DNA"/>
</dbReference>
<gene>
    <name evidence="2" type="ORF">QVE165_LOCUS61390</name>
</gene>
<evidence type="ECO:0000256" key="1">
    <source>
        <dbReference type="SAM" id="Phobius"/>
    </source>
</evidence>